<feature type="transmembrane region" description="Helical" evidence="1">
    <location>
        <begin position="12"/>
        <end position="33"/>
    </location>
</feature>
<feature type="transmembrane region" description="Helical" evidence="1">
    <location>
        <begin position="167"/>
        <end position="189"/>
    </location>
</feature>
<dbReference type="AlphaFoldDB" id="A0A433VSN5"/>
<keyword evidence="3" id="KW-1185">Reference proteome</keyword>
<gene>
    <name evidence="2" type="ORF">DSM106972_011420</name>
</gene>
<dbReference type="EMBL" id="RSCL01000002">
    <property type="protein sequence ID" value="RUT09089.1"/>
    <property type="molecule type" value="Genomic_DNA"/>
</dbReference>
<dbReference type="OrthoDB" id="552353at2"/>
<accession>A0A433VSN5</accession>
<name>A0A433VSN5_9CYAN</name>
<dbReference type="Proteomes" id="UP000271624">
    <property type="component" value="Unassembled WGS sequence"/>
</dbReference>
<proteinExistence type="predicted"/>
<sequence>MIGTYLQKWRLVSFTTLFVGLMIITIILLQGMNESAMRMMIRATGRTSLLLFLSAFIASSLRKLWFSPISNWLIKNRRYLGLSMAVSHTYHAFALLGLWYVTAGVAPAIDPLGTIGYILLFAMTVTSFEKPAKYLGKRNWQILHTTGMHFLWLGLVAEYILRLTKSPFIALPLLSLLVVVMILRIVAALGDELAV</sequence>
<feature type="transmembrane region" description="Helical" evidence="1">
    <location>
        <begin position="108"/>
        <end position="128"/>
    </location>
</feature>
<feature type="transmembrane region" description="Helical" evidence="1">
    <location>
        <begin position="140"/>
        <end position="161"/>
    </location>
</feature>
<organism evidence="2 3">
    <name type="scientific">Dulcicalothrix desertica PCC 7102</name>
    <dbReference type="NCBI Taxonomy" id="232991"/>
    <lineage>
        <taxon>Bacteria</taxon>
        <taxon>Bacillati</taxon>
        <taxon>Cyanobacteriota</taxon>
        <taxon>Cyanophyceae</taxon>
        <taxon>Nostocales</taxon>
        <taxon>Calotrichaceae</taxon>
        <taxon>Dulcicalothrix</taxon>
    </lineage>
</organism>
<reference evidence="2" key="2">
    <citation type="journal article" date="2019" name="Genome Biol. Evol.">
        <title>Day and night: Metabolic profiles and evolutionary relationships of six axenic non-marine cyanobacteria.</title>
        <authorList>
            <person name="Will S.E."/>
            <person name="Henke P."/>
            <person name="Boedeker C."/>
            <person name="Huang S."/>
            <person name="Brinkmann H."/>
            <person name="Rohde M."/>
            <person name="Jarek M."/>
            <person name="Friedl T."/>
            <person name="Seufert S."/>
            <person name="Schumacher M."/>
            <person name="Overmann J."/>
            <person name="Neumann-Schaal M."/>
            <person name="Petersen J."/>
        </authorList>
    </citation>
    <scope>NUCLEOTIDE SEQUENCE [LARGE SCALE GENOMIC DNA]</scope>
    <source>
        <strain evidence="2">PCC 7102</strain>
    </source>
</reference>
<keyword evidence="1" id="KW-0472">Membrane</keyword>
<evidence type="ECO:0000313" key="2">
    <source>
        <dbReference type="EMBL" id="RUT09089.1"/>
    </source>
</evidence>
<evidence type="ECO:0000313" key="3">
    <source>
        <dbReference type="Proteomes" id="UP000271624"/>
    </source>
</evidence>
<feature type="transmembrane region" description="Helical" evidence="1">
    <location>
        <begin position="39"/>
        <end position="58"/>
    </location>
</feature>
<evidence type="ECO:0008006" key="4">
    <source>
        <dbReference type="Google" id="ProtNLM"/>
    </source>
</evidence>
<feature type="transmembrane region" description="Helical" evidence="1">
    <location>
        <begin position="79"/>
        <end position="102"/>
    </location>
</feature>
<dbReference type="RefSeq" id="WP_127079696.1">
    <property type="nucleotide sequence ID" value="NZ_RSCL01000002.1"/>
</dbReference>
<reference evidence="2" key="1">
    <citation type="submission" date="2018-12" db="EMBL/GenBank/DDBJ databases">
        <authorList>
            <person name="Will S."/>
            <person name="Neumann-Schaal M."/>
            <person name="Henke P."/>
        </authorList>
    </citation>
    <scope>NUCLEOTIDE SEQUENCE</scope>
    <source>
        <strain evidence="2">PCC 7102</strain>
    </source>
</reference>
<keyword evidence="1" id="KW-1133">Transmembrane helix</keyword>
<protein>
    <recommendedName>
        <fullName evidence="4">Ferric oxidoreductase domain-containing protein</fullName>
    </recommendedName>
</protein>
<comment type="caution">
    <text evidence="2">The sequence shown here is derived from an EMBL/GenBank/DDBJ whole genome shotgun (WGS) entry which is preliminary data.</text>
</comment>
<keyword evidence="1" id="KW-0812">Transmembrane</keyword>
<evidence type="ECO:0000256" key="1">
    <source>
        <dbReference type="SAM" id="Phobius"/>
    </source>
</evidence>